<evidence type="ECO:0000313" key="3">
    <source>
        <dbReference type="Proteomes" id="UP001482620"/>
    </source>
</evidence>
<keyword evidence="1" id="KW-1133">Transmembrane helix</keyword>
<reference evidence="2 3" key="1">
    <citation type="submission" date="2021-06" db="EMBL/GenBank/DDBJ databases">
        <authorList>
            <person name="Palmer J.M."/>
        </authorList>
    </citation>
    <scope>NUCLEOTIDE SEQUENCE [LARGE SCALE GENOMIC DNA]</scope>
    <source>
        <strain evidence="3">if_2019</strain>
        <tissue evidence="2">Muscle</tissue>
    </source>
</reference>
<organism evidence="2 3">
    <name type="scientific">Ilyodon furcidens</name>
    <name type="common">goldbreast splitfin</name>
    <dbReference type="NCBI Taxonomy" id="33524"/>
    <lineage>
        <taxon>Eukaryota</taxon>
        <taxon>Metazoa</taxon>
        <taxon>Chordata</taxon>
        <taxon>Craniata</taxon>
        <taxon>Vertebrata</taxon>
        <taxon>Euteleostomi</taxon>
        <taxon>Actinopterygii</taxon>
        <taxon>Neopterygii</taxon>
        <taxon>Teleostei</taxon>
        <taxon>Neoteleostei</taxon>
        <taxon>Acanthomorphata</taxon>
        <taxon>Ovalentaria</taxon>
        <taxon>Atherinomorphae</taxon>
        <taxon>Cyprinodontiformes</taxon>
        <taxon>Goodeidae</taxon>
        <taxon>Ilyodon</taxon>
    </lineage>
</organism>
<dbReference type="Proteomes" id="UP001482620">
    <property type="component" value="Unassembled WGS sequence"/>
</dbReference>
<evidence type="ECO:0000313" key="2">
    <source>
        <dbReference type="EMBL" id="MEQ2256181.1"/>
    </source>
</evidence>
<comment type="caution">
    <text evidence="2">The sequence shown here is derived from an EMBL/GenBank/DDBJ whole genome shotgun (WGS) entry which is preliminary data.</text>
</comment>
<proteinExistence type="predicted"/>
<protein>
    <submittedName>
        <fullName evidence="2">Uncharacterized protein</fullName>
    </submittedName>
</protein>
<dbReference type="EMBL" id="JAHRIQ010106614">
    <property type="protein sequence ID" value="MEQ2256181.1"/>
    <property type="molecule type" value="Genomic_DNA"/>
</dbReference>
<gene>
    <name evidence="2" type="ORF">ILYODFUR_021740</name>
</gene>
<accession>A0ABV0VG52</accession>
<feature type="transmembrane region" description="Helical" evidence="1">
    <location>
        <begin position="79"/>
        <end position="100"/>
    </location>
</feature>
<keyword evidence="1" id="KW-0812">Transmembrane</keyword>
<name>A0ABV0VG52_9TELE</name>
<evidence type="ECO:0000256" key="1">
    <source>
        <dbReference type="SAM" id="Phobius"/>
    </source>
</evidence>
<keyword evidence="1" id="KW-0472">Membrane</keyword>
<keyword evidence="3" id="KW-1185">Reference proteome</keyword>
<sequence length="112" mass="12689">MNYTIIFESDVNLPEQKTLRMSDGPTGDWLGIMMLLQSVKTPLVKMCKDSESKFQKSPVCRNCSYCSDLHPDQRQVTDWVIQAVLLFLAVCWGLFIPDMLPKEPAGTSMETV</sequence>